<name>A0A7C9TIR8_9BURK</name>
<dbReference type="Gene3D" id="3.40.190.290">
    <property type="match status" value="1"/>
</dbReference>
<keyword evidence="3" id="KW-0238">DNA-binding</keyword>
<dbReference type="SUPFAM" id="SSF46785">
    <property type="entry name" value="Winged helix' DNA-binding domain"/>
    <property type="match status" value="1"/>
</dbReference>
<dbReference type="InterPro" id="IPR036390">
    <property type="entry name" value="WH_DNA-bd_sf"/>
</dbReference>
<dbReference type="InterPro" id="IPR000847">
    <property type="entry name" value="LysR_HTH_N"/>
</dbReference>
<sequence length="323" mass="36050">MRWTASDFERLDPRLFRAFLAVVRTESFSAAAVEASLTQGAVSQQIAKLEERLNTQLFVRANGRVLTTTAGRMLALHAQAYMDHTARFLEQLNEEFESMRGGVSYAMPESCIHAPHFGWLLERRKAHPDLVLSIELKPAPEVLADVLAGAVDFGFMNQPADSQAVQAYPFCCEDYVLVGPGNGQAPALPEHLDGLLSLPLIVYPGMLHGLNRWIRAQFGETDPISTVSLRTCGQFNDLRGVLAMVEGELGCTVLPRHVVGEALAQGRLRALTGPLGQAQQAAMQQIWIVRLRERRMPARVRRVIRWFLDMHTELQPIPQEFLE</sequence>
<keyword evidence="4" id="KW-0804">Transcription</keyword>
<reference evidence="6 7" key="1">
    <citation type="submission" date="2020-02" db="EMBL/GenBank/DDBJ databases">
        <title>Ideonella bacterium strain TBM-1.</title>
        <authorList>
            <person name="Chen W.-M."/>
        </authorList>
    </citation>
    <scope>NUCLEOTIDE SEQUENCE [LARGE SCALE GENOMIC DNA]</scope>
    <source>
        <strain evidence="6 7">TBM-1</strain>
    </source>
</reference>
<keyword evidence="7" id="KW-1185">Reference proteome</keyword>
<dbReference type="Pfam" id="PF03466">
    <property type="entry name" value="LysR_substrate"/>
    <property type="match status" value="1"/>
</dbReference>
<dbReference type="PANTHER" id="PTHR30126">
    <property type="entry name" value="HTH-TYPE TRANSCRIPTIONAL REGULATOR"/>
    <property type="match status" value="1"/>
</dbReference>
<evidence type="ECO:0000313" key="7">
    <source>
        <dbReference type="Proteomes" id="UP000484255"/>
    </source>
</evidence>
<dbReference type="PROSITE" id="PS50931">
    <property type="entry name" value="HTH_LYSR"/>
    <property type="match status" value="1"/>
</dbReference>
<organism evidence="6 7">
    <name type="scientific">Ideonella livida</name>
    <dbReference type="NCBI Taxonomy" id="2707176"/>
    <lineage>
        <taxon>Bacteria</taxon>
        <taxon>Pseudomonadati</taxon>
        <taxon>Pseudomonadota</taxon>
        <taxon>Betaproteobacteria</taxon>
        <taxon>Burkholderiales</taxon>
        <taxon>Sphaerotilaceae</taxon>
        <taxon>Ideonella</taxon>
    </lineage>
</organism>
<evidence type="ECO:0000313" key="6">
    <source>
        <dbReference type="EMBL" id="NDY90443.1"/>
    </source>
</evidence>
<dbReference type="RefSeq" id="WP_163456291.1">
    <property type="nucleotide sequence ID" value="NZ_JAAGOH010000003.1"/>
</dbReference>
<comment type="caution">
    <text evidence="6">The sequence shown here is derived from an EMBL/GenBank/DDBJ whole genome shotgun (WGS) entry which is preliminary data.</text>
</comment>
<dbReference type="AlphaFoldDB" id="A0A7C9TIR8"/>
<evidence type="ECO:0000256" key="2">
    <source>
        <dbReference type="ARBA" id="ARBA00023015"/>
    </source>
</evidence>
<dbReference type="GO" id="GO:0003700">
    <property type="term" value="F:DNA-binding transcription factor activity"/>
    <property type="evidence" value="ECO:0007669"/>
    <property type="project" value="InterPro"/>
</dbReference>
<dbReference type="SUPFAM" id="SSF53850">
    <property type="entry name" value="Periplasmic binding protein-like II"/>
    <property type="match status" value="1"/>
</dbReference>
<dbReference type="CDD" id="cd05466">
    <property type="entry name" value="PBP2_LTTR_substrate"/>
    <property type="match status" value="1"/>
</dbReference>
<keyword evidence="2" id="KW-0805">Transcription regulation</keyword>
<dbReference type="InterPro" id="IPR036388">
    <property type="entry name" value="WH-like_DNA-bd_sf"/>
</dbReference>
<dbReference type="GO" id="GO:0000976">
    <property type="term" value="F:transcription cis-regulatory region binding"/>
    <property type="evidence" value="ECO:0007669"/>
    <property type="project" value="TreeGrafter"/>
</dbReference>
<dbReference type="Pfam" id="PF00126">
    <property type="entry name" value="HTH_1"/>
    <property type="match status" value="1"/>
</dbReference>
<evidence type="ECO:0000256" key="4">
    <source>
        <dbReference type="ARBA" id="ARBA00023163"/>
    </source>
</evidence>
<dbReference type="Proteomes" id="UP000484255">
    <property type="component" value="Unassembled WGS sequence"/>
</dbReference>
<dbReference type="EMBL" id="JAAGOH010000003">
    <property type="protein sequence ID" value="NDY90443.1"/>
    <property type="molecule type" value="Genomic_DNA"/>
</dbReference>
<comment type="similarity">
    <text evidence="1">Belongs to the LysR transcriptional regulatory family.</text>
</comment>
<protein>
    <submittedName>
        <fullName evidence="6">LysR family transcriptional regulator</fullName>
    </submittedName>
</protein>
<dbReference type="Gene3D" id="1.10.10.10">
    <property type="entry name" value="Winged helix-like DNA-binding domain superfamily/Winged helix DNA-binding domain"/>
    <property type="match status" value="1"/>
</dbReference>
<gene>
    <name evidence="6" type="ORF">G3A44_04435</name>
</gene>
<evidence type="ECO:0000259" key="5">
    <source>
        <dbReference type="PROSITE" id="PS50931"/>
    </source>
</evidence>
<evidence type="ECO:0000256" key="3">
    <source>
        <dbReference type="ARBA" id="ARBA00023125"/>
    </source>
</evidence>
<proteinExistence type="inferred from homology"/>
<evidence type="ECO:0000256" key="1">
    <source>
        <dbReference type="ARBA" id="ARBA00009437"/>
    </source>
</evidence>
<feature type="domain" description="HTH lysR-type" evidence="5">
    <location>
        <begin position="11"/>
        <end position="68"/>
    </location>
</feature>
<dbReference type="PANTHER" id="PTHR30126:SF39">
    <property type="entry name" value="HTH-TYPE TRANSCRIPTIONAL REGULATOR CYSL"/>
    <property type="match status" value="1"/>
</dbReference>
<dbReference type="PRINTS" id="PR00039">
    <property type="entry name" value="HTHLYSR"/>
</dbReference>
<dbReference type="InterPro" id="IPR005119">
    <property type="entry name" value="LysR_subst-bd"/>
</dbReference>
<accession>A0A7C9TIR8</accession>